<accession>A0AAU9VG08</accession>
<dbReference type="Proteomes" id="UP001153954">
    <property type="component" value="Unassembled WGS sequence"/>
</dbReference>
<organism evidence="2 3">
    <name type="scientific">Euphydryas editha</name>
    <name type="common">Edith's checkerspot</name>
    <dbReference type="NCBI Taxonomy" id="104508"/>
    <lineage>
        <taxon>Eukaryota</taxon>
        <taxon>Metazoa</taxon>
        <taxon>Ecdysozoa</taxon>
        <taxon>Arthropoda</taxon>
        <taxon>Hexapoda</taxon>
        <taxon>Insecta</taxon>
        <taxon>Pterygota</taxon>
        <taxon>Neoptera</taxon>
        <taxon>Endopterygota</taxon>
        <taxon>Lepidoptera</taxon>
        <taxon>Glossata</taxon>
        <taxon>Ditrysia</taxon>
        <taxon>Papilionoidea</taxon>
        <taxon>Nymphalidae</taxon>
        <taxon>Nymphalinae</taxon>
        <taxon>Euphydryas</taxon>
    </lineage>
</organism>
<evidence type="ECO:0000313" key="2">
    <source>
        <dbReference type="EMBL" id="CAH2108757.1"/>
    </source>
</evidence>
<evidence type="ECO:0000313" key="3">
    <source>
        <dbReference type="Proteomes" id="UP001153954"/>
    </source>
</evidence>
<name>A0AAU9VG08_EUPED</name>
<evidence type="ECO:0000256" key="1">
    <source>
        <dbReference type="SAM" id="MobiDB-lite"/>
    </source>
</evidence>
<dbReference type="EMBL" id="CAKOGL010000034">
    <property type="protein sequence ID" value="CAH2108757.1"/>
    <property type="molecule type" value="Genomic_DNA"/>
</dbReference>
<reference evidence="2" key="1">
    <citation type="submission" date="2022-03" db="EMBL/GenBank/DDBJ databases">
        <authorList>
            <person name="Tunstrom K."/>
        </authorList>
    </citation>
    <scope>NUCLEOTIDE SEQUENCE</scope>
</reference>
<protein>
    <submittedName>
        <fullName evidence="2">Uncharacterized protein</fullName>
    </submittedName>
</protein>
<feature type="compositionally biased region" description="Basic and acidic residues" evidence="1">
    <location>
        <begin position="75"/>
        <end position="95"/>
    </location>
</feature>
<feature type="region of interest" description="Disordered" evidence="1">
    <location>
        <begin position="49"/>
        <end position="95"/>
    </location>
</feature>
<proteinExistence type="predicted"/>
<gene>
    <name evidence="2" type="ORF">EEDITHA_LOCUS22663</name>
</gene>
<keyword evidence="3" id="KW-1185">Reference proteome</keyword>
<comment type="caution">
    <text evidence="2">The sequence shown here is derived from an EMBL/GenBank/DDBJ whole genome shotgun (WGS) entry which is preliminary data.</text>
</comment>
<sequence>MVPVDGARGQRQWMAPALSVSVRRQRTVPEDDTKGQRQWMVSVFGARGQRQRTVPADHRRVPTEGAVRNGTNEASEGRWQKKRAADGAARKHCRE</sequence>
<dbReference type="AlphaFoldDB" id="A0AAU9VG08"/>